<dbReference type="InterPro" id="IPR011010">
    <property type="entry name" value="DNA_brk_join_enz"/>
</dbReference>
<keyword evidence="4" id="KW-0799">Topoisomerase</keyword>
<evidence type="ECO:0000256" key="5">
    <source>
        <dbReference type="ARBA" id="ARBA00023125"/>
    </source>
</evidence>
<feature type="domain" description="DNA topoisomerase IB N-terminal" evidence="9">
    <location>
        <begin position="55"/>
        <end position="102"/>
    </location>
</feature>
<evidence type="ECO:0000256" key="1">
    <source>
        <dbReference type="ARBA" id="ARBA00000213"/>
    </source>
</evidence>
<sequence>MSTRAAAPHAKSTKKPRPIAAEIVLDPEEAARAAGLRYVSDRQPGMHRIKHGDSFRFVGPDGKVVRDKTALARIKSLVIPPAWTDVWITPHANGHLQCTGRDARGRKQSRYHPHWREVRDETKYERMAHFAKSLPGIRKRVAEDMARGGLPREKVLATVVRLMEETHIRVGNEEYARTNKSYGLTTMRTKHVDVHGATVRFSFQGKSRVHHTIDLADKRIARIVKQCSDLPGHDLFQYVDEDGNPHSIDSQAVNDYLREVTGEHFTAKDFRTWAGSVLCCDLLSEFEPASSITEAKKNVVQAIAQVAAKLGNTPSVCRKCYVHPVVLERYLGNISSADAKKEIEREIAHERKAIEEHSAALRREEQALVNLLQQKKLLSKAA</sequence>
<dbReference type="Proteomes" id="UP000006056">
    <property type="component" value="Chromosome"/>
</dbReference>
<dbReference type="GO" id="GO:0003677">
    <property type="term" value="F:DNA binding"/>
    <property type="evidence" value="ECO:0007669"/>
    <property type="project" value="UniProtKB-KW"/>
</dbReference>
<name>I3ZF07_TERRK</name>
<dbReference type="PANTHER" id="PTHR10290">
    <property type="entry name" value="DNA TOPOISOMERASE I"/>
    <property type="match status" value="1"/>
</dbReference>
<evidence type="ECO:0000256" key="3">
    <source>
        <dbReference type="ARBA" id="ARBA00012891"/>
    </source>
</evidence>
<organism evidence="10 11">
    <name type="scientific">Terriglobus roseus (strain DSM 18391 / NRRL B-41598 / KBS 63)</name>
    <dbReference type="NCBI Taxonomy" id="926566"/>
    <lineage>
        <taxon>Bacteria</taxon>
        <taxon>Pseudomonadati</taxon>
        <taxon>Acidobacteriota</taxon>
        <taxon>Terriglobia</taxon>
        <taxon>Terriglobales</taxon>
        <taxon>Acidobacteriaceae</taxon>
        <taxon>Terriglobus</taxon>
    </lineage>
</organism>
<keyword evidence="7" id="KW-0175">Coiled coil</keyword>
<evidence type="ECO:0000256" key="2">
    <source>
        <dbReference type="ARBA" id="ARBA00006645"/>
    </source>
</evidence>
<dbReference type="PRINTS" id="PR00416">
    <property type="entry name" value="EUTPISMRASEI"/>
</dbReference>
<dbReference type="Pfam" id="PF01028">
    <property type="entry name" value="Topoisom_I"/>
    <property type="match status" value="1"/>
</dbReference>
<feature type="domain" description="DNA topoisomerase I catalytic core eukaryotic-type" evidence="8">
    <location>
        <begin position="114"/>
        <end position="344"/>
    </location>
</feature>
<dbReference type="InterPro" id="IPR049331">
    <property type="entry name" value="Top1B_N_bact"/>
</dbReference>
<evidence type="ECO:0000256" key="7">
    <source>
        <dbReference type="SAM" id="Coils"/>
    </source>
</evidence>
<dbReference type="GO" id="GO:0006265">
    <property type="term" value="P:DNA topological change"/>
    <property type="evidence" value="ECO:0007669"/>
    <property type="project" value="InterPro"/>
</dbReference>
<dbReference type="PROSITE" id="PS52038">
    <property type="entry name" value="TOPO_IB_2"/>
    <property type="match status" value="1"/>
</dbReference>
<dbReference type="InterPro" id="IPR051062">
    <property type="entry name" value="Topoisomerase_IB"/>
</dbReference>
<comment type="catalytic activity">
    <reaction evidence="1">
        <text>ATP-independent breakage of single-stranded DNA, followed by passage and rejoining.</text>
        <dbReference type="EC" id="5.6.2.1"/>
    </reaction>
</comment>
<dbReference type="eggNOG" id="COG3569">
    <property type="taxonomic scope" value="Bacteria"/>
</dbReference>
<evidence type="ECO:0000259" key="9">
    <source>
        <dbReference type="Pfam" id="PF21338"/>
    </source>
</evidence>
<dbReference type="KEGG" id="trs:Terro_1518"/>
<dbReference type="Gene3D" id="1.10.132.120">
    <property type="match status" value="1"/>
</dbReference>
<dbReference type="AlphaFoldDB" id="I3ZF07"/>
<evidence type="ECO:0000313" key="11">
    <source>
        <dbReference type="Proteomes" id="UP000006056"/>
    </source>
</evidence>
<reference evidence="10 11" key="1">
    <citation type="submission" date="2012-06" db="EMBL/GenBank/DDBJ databases">
        <title>Complete genome of Terriglobus roseus DSM 18391.</title>
        <authorList>
            <consortium name="US DOE Joint Genome Institute (JGI-PGF)"/>
            <person name="Lucas S."/>
            <person name="Copeland A."/>
            <person name="Lapidus A."/>
            <person name="Glavina del Rio T."/>
            <person name="Dalin E."/>
            <person name="Tice H."/>
            <person name="Bruce D."/>
            <person name="Goodwin L."/>
            <person name="Pitluck S."/>
            <person name="Peters L."/>
            <person name="Mikhailova N."/>
            <person name="Munk A.C.C."/>
            <person name="Kyrpides N."/>
            <person name="Mavromatis K."/>
            <person name="Ivanova N."/>
            <person name="Brettin T."/>
            <person name="Detter J.C."/>
            <person name="Han C."/>
            <person name="Larimer F."/>
            <person name="Land M."/>
            <person name="Hauser L."/>
            <person name="Markowitz V."/>
            <person name="Cheng J.-F."/>
            <person name="Hugenholtz P."/>
            <person name="Woyke T."/>
            <person name="Wu D."/>
            <person name="Brambilla E."/>
            <person name="Klenk H.-P."/>
            <person name="Eisen J.A."/>
        </authorList>
    </citation>
    <scope>NUCLEOTIDE SEQUENCE [LARGE SCALE GENOMIC DNA]</scope>
    <source>
        <strain evidence="11">DSM 18391 / NRRL B-41598 / KBS 63</strain>
    </source>
</reference>
<accession>I3ZF07</accession>
<keyword evidence="6 10" id="KW-0413">Isomerase</keyword>
<comment type="similarity">
    <text evidence="2">Belongs to the type IB topoisomerase family.</text>
</comment>
<protein>
    <recommendedName>
        <fullName evidence="3">DNA topoisomerase</fullName>
        <ecNumber evidence="3">5.6.2.1</ecNumber>
    </recommendedName>
</protein>
<feature type="coiled-coil region" evidence="7">
    <location>
        <begin position="340"/>
        <end position="381"/>
    </location>
</feature>
<dbReference type="EC" id="5.6.2.1" evidence="3"/>
<keyword evidence="11" id="KW-1185">Reference proteome</keyword>
<dbReference type="EMBL" id="CP003379">
    <property type="protein sequence ID" value="AFL87825.1"/>
    <property type="molecule type" value="Genomic_DNA"/>
</dbReference>
<dbReference type="OrthoDB" id="9778962at2"/>
<dbReference type="InterPro" id="IPR013500">
    <property type="entry name" value="TopoI_cat_euk"/>
</dbReference>
<dbReference type="STRING" id="926566.Terro_1518"/>
<dbReference type="SUPFAM" id="SSF55869">
    <property type="entry name" value="DNA topoisomerase I domain"/>
    <property type="match status" value="1"/>
</dbReference>
<dbReference type="GO" id="GO:0003917">
    <property type="term" value="F:DNA topoisomerase type I (single strand cut, ATP-independent) activity"/>
    <property type="evidence" value="ECO:0007669"/>
    <property type="project" value="UniProtKB-EC"/>
</dbReference>
<dbReference type="InterPro" id="IPR035447">
    <property type="entry name" value="DNA_topo_I_N_sf"/>
</dbReference>
<dbReference type="PATRIC" id="fig|926566.3.peg.1501"/>
<dbReference type="PANTHER" id="PTHR10290:SF3">
    <property type="entry name" value="DNA TOPOISOMERASE 1"/>
    <property type="match status" value="1"/>
</dbReference>
<proteinExistence type="inferred from homology"/>
<dbReference type="InterPro" id="IPR014711">
    <property type="entry name" value="TopoI_cat_a-hlx-sub_euk"/>
</dbReference>
<evidence type="ECO:0000256" key="4">
    <source>
        <dbReference type="ARBA" id="ARBA00023029"/>
    </source>
</evidence>
<dbReference type="HOGENOM" id="CLU_046978_1_1_0"/>
<dbReference type="Gene3D" id="3.90.15.10">
    <property type="entry name" value="Topoisomerase I, Chain A, domain 3"/>
    <property type="match status" value="1"/>
</dbReference>
<keyword evidence="5" id="KW-0238">DNA-binding</keyword>
<evidence type="ECO:0000259" key="8">
    <source>
        <dbReference type="Pfam" id="PF01028"/>
    </source>
</evidence>
<dbReference type="InterPro" id="IPR001631">
    <property type="entry name" value="TopoI"/>
</dbReference>
<evidence type="ECO:0000256" key="6">
    <source>
        <dbReference type="ARBA" id="ARBA00023235"/>
    </source>
</evidence>
<evidence type="ECO:0000313" key="10">
    <source>
        <dbReference type="EMBL" id="AFL87825.1"/>
    </source>
</evidence>
<dbReference type="Gene3D" id="3.30.66.10">
    <property type="entry name" value="DNA topoisomerase I domain"/>
    <property type="match status" value="1"/>
</dbReference>
<dbReference type="Pfam" id="PF21338">
    <property type="entry name" value="Top1B_N_bact"/>
    <property type="match status" value="1"/>
</dbReference>
<dbReference type="RefSeq" id="WP_014785394.1">
    <property type="nucleotide sequence ID" value="NC_018014.1"/>
</dbReference>
<gene>
    <name evidence="10" type="ordered locus">Terro_1518</name>
</gene>
<dbReference type="SUPFAM" id="SSF56349">
    <property type="entry name" value="DNA breaking-rejoining enzymes"/>
    <property type="match status" value="1"/>
</dbReference>